<feature type="compositionally biased region" description="Basic and acidic residues" evidence="1">
    <location>
        <begin position="15"/>
        <end position="35"/>
    </location>
</feature>
<evidence type="ECO:0000313" key="3">
    <source>
        <dbReference type="Proteomes" id="UP000499080"/>
    </source>
</evidence>
<protein>
    <submittedName>
        <fullName evidence="2">Uncharacterized protein</fullName>
    </submittedName>
</protein>
<keyword evidence="3" id="KW-1185">Reference proteome</keyword>
<feature type="non-terminal residue" evidence="2">
    <location>
        <position position="1"/>
    </location>
</feature>
<evidence type="ECO:0000313" key="2">
    <source>
        <dbReference type="EMBL" id="GBN11987.1"/>
    </source>
</evidence>
<comment type="caution">
    <text evidence="2">The sequence shown here is derived from an EMBL/GenBank/DDBJ whole genome shotgun (WGS) entry which is preliminary data.</text>
</comment>
<evidence type="ECO:0000256" key="1">
    <source>
        <dbReference type="SAM" id="MobiDB-lite"/>
    </source>
</evidence>
<dbReference type="EMBL" id="BGPR01005632">
    <property type="protein sequence ID" value="GBN11987.1"/>
    <property type="molecule type" value="Genomic_DNA"/>
</dbReference>
<name>A0A4Y2LF63_ARAVE</name>
<organism evidence="2 3">
    <name type="scientific">Araneus ventricosus</name>
    <name type="common">Orbweaver spider</name>
    <name type="synonym">Epeira ventricosa</name>
    <dbReference type="NCBI Taxonomy" id="182803"/>
    <lineage>
        <taxon>Eukaryota</taxon>
        <taxon>Metazoa</taxon>
        <taxon>Ecdysozoa</taxon>
        <taxon>Arthropoda</taxon>
        <taxon>Chelicerata</taxon>
        <taxon>Arachnida</taxon>
        <taxon>Araneae</taxon>
        <taxon>Araneomorphae</taxon>
        <taxon>Entelegynae</taxon>
        <taxon>Araneoidea</taxon>
        <taxon>Araneidae</taxon>
        <taxon>Araneus</taxon>
    </lineage>
</organism>
<accession>A0A4Y2LF63</accession>
<proteinExistence type="predicted"/>
<dbReference type="AlphaFoldDB" id="A0A4Y2LF63"/>
<dbReference type="Proteomes" id="UP000499080">
    <property type="component" value="Unassembled WGS sequence"/>
</dbReference>
<sequence length="52" mass="5440">IDTSASTGVGPSRVHSGDDSDSDKEAADMGFDHQKLKLSAQQTLEGNDIIGH</sequence>
<reference evidence="2 3" key="1">
    <citation type="journal article" date="2019" name="Sci. Rep.">
        <title>Orb-weaving spider Araneus ventricosus genome elucidates the spidroin gene catalogue.</title>
        <authorList>
            <person name="Kono N."/>
            <person name="Nakamura H."/>
            <person name="Ohtoshi R."/>
            <person name="Moran D.A.P."/>
            <person name="Shinohara A."/>
            <person name="Yoshida Y."/>
            <person name="Fujiwara M."/>
            <person name="Mori M."/>
            <person name="Tomita M."/>
            <person name="Arakawa K."/>
        </authorList>
    </citation>
    <scope>NUCLEOTIDE SEQUENCE [LARGE SCALE GENOMIC DNA]</scope>
</reference>
<feature type="region of interest" description="Disordered" evidence="1">
    <location>
        <begin position="1"/>
        <end position="52"/>
    </location>
</feature>
<gene>
    <name evidence="2" type="ORF">AVEN_169157_1</name>
</gene>